<organism evidence="1 2">
    <name type="scientific">Fusarium oxysporum f. sp. rapae</name>
    <dbReference type="NCBI Taxonomy" id="485398"/>
    <lineage>
        <taxon>Eukaryota</taxon>
        <taxon>Fungi</taxon>
        <taxon>Dikarya</taxon>
        <taxon>Ascomycota</taxon>
        <taxon>Pezizomycotina</taxon>
        <taxon>Sordariomycetes</taxon>
        <taxon>Hypocreomycetidae</taxon>
        <taxon>Hypocreales</taxon>
        <taxon>Nectriaceae</taxon>
        <taxon>Fusarium</taxon>
        <taxon>Fusarium oxysporum species complex</taxon>
    </lineage>
</organism>
<dbReference type="InterPro" id="IPR052766">
    <property type="entry name" value="S41A_metabolite_peptidase"/>
</dbReference>
<accession>A0A8J5NZG3</accession>
<name>A0A8J5NZG3_FUSOX</name>
<gene>
    <name evidence="1" type="ORF">Forpe1208_v010908</name>
</gene>
<proteinExistence type="predicted"/>
<dbReference type="EMBL" id="JAELUQ010000008">
    <property type="protein sequence ID" value="KAG7409352.1"/>
    <property type="molecule type" value="Genomic_DNA"/>
</dbReference>
<dbReference type="PANTHER" id="PTHR37049">
    <property type="entry name" value="PEPTIDASE S41 FAMILY PROTEIN"/>
    <property type="match status" value="1"/>
</dbReference>
<protein>
    <submittedName>
        <fullName evidence="1">Uncharacterized protein</fullName>
    </submittedName>
</protein>
<dbReference type="PANTHER" id="PTHR37049:SF4">
    <property type="entry name" value="RHODANESE DOMAIN-CONTAINING PROTEIN"/>
    <property type="match status" value="1"/>
</dbReference>
<evidence type="ECO:0000313" key="2">
    <source>
        <dbReference type="Proteomes" id="UP000694050"/>
    </source>
</evidence>
<reference evidence="1" key="1">
    <citation type="submission" date="2021-04" db="EMBL/GenBank/DDBJ databases">
        <title>First draft genome resource for Brassicaceae pathogens Fusarium oxysporum f. sp. raphani and Fusarium oxysporum f. sp. rapae.</title>
        <authorList>
            <person name="Asai S."/>
        </authorList>
    </citation>
    <scope>NUCLEOTIDE SEQUENCE</scope>
    <source>
        <strain evidence="1">Tf1208</strain>
    </source>
</reference>
<evidence type="ECO:0000313" key="1">
    <source>
        <dbReference type="EMBL" id="KAG7409352.1"/>
    </source>
</evidence>
<comment type="caution">
    <text evidence="1">The sequence shown here is derived from an EMBL/GenBank/DDBJ whole genome shotgun (WGS) entry which is preliminary data.</text>
</comment>
<dbReference type="Proteomes" id="UP000694050">
    <property type="component" value="Unassembled WGS sequence"/>
</dbReference>
<dbReference type="AlphaFoldDB" id="A0A8J5NZG3"/>
<sequence>MGPIRFFNCSHRVIHNEIVLPDAVKFTRIDEGRDKLVIGLSANGDGFKILTNLLYNTLSHDTKLDILDRFLANEVLEAICAADYTILNAVLMTNSFHNHVDAENKSIETGSSWLGPYTPLSTEPDLFYNEHSPGEDTVISEPPFEPENILTVPDGTCESSCNIFADLLTRNQGVRNLALRGAGPQNLAMVAMRGMKGSKLSLNSDIAQSIQRYAENISNDSKAIKTTKDAKESIHSPGLRPHCFPYSWNLAAALPTLGVSM</sequence>